<evidence type="ECO:0000313" key="8">
    <source>
        <dbReference type="Proteomes" id="UP001499882"/>
    </source>
</evidence>
<feature type="transmembrane region" description="Helical" evidence="6">
    <location>
        <begin position="306"/>
        <end position="339"/>
    </location>
</feature>
<proteinExistence type="predicted"/>
<dbReference type="Proteomes" id="UP001499882">
    <property type="component" value="Unassembled WGS sequence"/>
</dbReference>
<comment type="caution">
    <text evidence="7">The sequence shown here is derived from an EMBL/GenBank/DDBJ whole genome shotgun (WGS) entry which is preliminary data.</text>
</comment>
<dbReference type="Pfam" id="PF02653">
    <property type="entry name" value="BPD_transp_2"/>
    <property type="match status" value="1"/>
</dbReference>
<feature type="transmembrane region" description="Helical" evidence="6">
    <location>
        <begin position="223"/>
        <end position="244"/>
    </location>
</feature>
<feature type="transmembrane region" description="Helical" evidence="6">
    <location>
        <begin position="160"/>
        <end position="181"/>
    </location>
</feature>
<evidence type="ECO:0000256" key="2">
    <source>
        <dbReference type="ARBA" id="ARBA00022475"/>
    </source>
</evidence>
<evidence type="ECO:0000313" key="7">
    <source>
        <dbReference type="EMBL" id="GAA4758986.1"/>
    </source>
</evidence>
<sequence>MDTIQFILNGMMREVLSPQTAAVAIAVIGLNIHFGFTGLLNMGQSGFMLLGAYGFAISISNGLPMIVGVLLGFGAAFIFALVLGAPTLKLRGDYLAIVTISAAEIIRYVGRSALLVDFTGSAQGIPGSQYTTPFRNLSFFGDGQFTLLPFNYQDVADGAAWVRILGWIVVVAGIAALIYLLRGGADLKGASKGFAIAGLVVINLFLLFFLFPVPYQSTGVSGWWVRFIAWGLAFLCTFLVFLMVRSPWGRLLRGIREDEDAIRSLGKNVFAIKMQALIIGGLFGALGGMVYVLSSSVQPDSMGRSLTFFCYTALLLGGAATIFGPVLGSVIFFAGRIGIKYTAAAYVPDSIMNNQQTEQFSYIVVGVALMLIVIFRPQGILGNKRELQFNV</sequence>
<reference evidence="8" key="1">
    <citation type="journal article" date="2019" name="Int. J. Syst. Evol. Microbiol.">
        <title>The Global Catalogue of Microorganisms (GCM) 10K type strain sequencing project: providing services to taxonomists for standard genome sequencing and annotation.</title>
        <authorList>
            <consortium name="The Broad Institute Genomics Platform"/>
            <consortium name="The Broad Institute Genome Sequencing Center for Infectious Disease"/>
            <person name="Wu L."/>
            <person name="Ma J."/>
        </authorList>
    </citation>
    <scope>NUCLEOTIDE SEQUENCE [LARGE SCALE GENOMIC DNA]</scope>
    <source>
        <strain evidence="8">JCM 18532</strain>
    </source>
</reference>
<evidence type="ECO:0000256" key="4">
    <source>
        <dbReference type="ARBA" id="ARBA00022989"/>
    </source>
</evidence>
<keyword evidence="2" id="KW-1003">Cell membrane</keyword>
<keyword evidence="4 6" id="KW-1133">Transmembrane helix</keyword>
<evidence type="ECO:0000256" key="3">
    <source>
        <dbReference type="ARBA" id="ARBA00022692"/>
    </source>
</evidence>
<accession>A0ABP8ZLN7</accession>
<dbReference type="PANTHER" id="PTHR30482">
    <property type="entry name" value="HIGH-AFFINITY BRANCHED-CHAIN AMINO ACID TRANSPORT SYSTEM PERMEASE"/>
    <property type="match status" value="1"/>
</dbReference>
<protein>
    <recommendedName>
        <fullName evidence="9">Branched-chain amino acid ABC transporter permease</fullName>
    </recommendedName>
</protein>
<dbReference type="EMBL" id="BAABKN010000036">
    <property type="protein sequence ID" value="GAA4758986.1"/>
    <property type="molecule type" value="Genomic_DNA"/>
</dbReference>
<feature type="transmembrane region" description="Helical" evidence="6">
    <location>
        <begin position="276"/>
        <end position="294"/>
    </location>
</feature>
<dbReference type="InterPro" id="IPR001851">
    <property type="entry name" value="ABC_transp_permease"/>
</dbReference>
<keyword evidence="8" id="KW-1185">Reference proteome</keyword>
<feature type="transmembrane region" description="Helical" evidence="6">
    <location>
        <begin position="94"/>
        <end position="110"/>
    </location>
</feature>
<keyword evidence="5 6" id="KW-0472">Membrane</keyword>
<evidence type="ECO:0000256" key="1">
    <source>
        <dbReference type="ARBA" id="ARBA00004651"/>
    </source>
</evidence>
<evidence type="ECO:0008006" key="9">
    <source>
        <dbReference type="Google" id="ProtNLM"/>
    </source>
</evidence>
<gene>
    <name evidence="7" type="ORF">GCM10023350_51190</name>
</gene>
<dbReference type="PANTHER" id="PTHR30482:SF10">
    <property type="entry name" value="HIGH-AFFINITY BRANCHED-CHAIN AMINO ACID TRANSPORT PROTEIN BRAE"/>
    <property type="match status" value="1"/>
</dbReference>
<dbReference type="InterPro" id="IPR043428">
    <property type="entry name" value="LivM-like"/>
</dbReference>
<name>A0ABP8ZLN7_9ACTN</name>
<feature type="transmembrane region" description="Helical" evidence="6">
    <location>
        <begin position="193"/>
        <end position="211"/>
    </location>
</feature>
<organism evidence="7 8">
    <name type="scientific">Nocardioides endophyticus</name>
    <dbReference type="NCBI Taxonomy" id="1353775"/>
    <lineage>
        <taxon>Bacteria</taxon>
        <taxon>Bacillati</taxon>
        <taxon>Actinomycetota</taxon>
        <taxon>Actinomycetes</taxon>
        <taxon>Propionibacteriales</taxon>
        <taxon>Nocardioidaceae</taxon>
        <taxon>Nocardioides</taxon>
    </lineage>
</organism>
<feature type="transmembrane region" description="Helical" evidence="6">
    <location>
        <begin position="360"/>
        <end position="381"/>
    </location>
</feature>
<dbReference type="RefSeq" id="WP_345529958.1">
    <property type="nucleotide sequence ID" value="NZ_BAABKN010000036.1"/>
</dbReference>
<dbReference type="CDD" id="cd06581">
    <property type="entry name" value="TM_PBP1_LivM_like"/>
    <property type="match status" value="1"/>
</dbReference>
<keyword evidence="3 6" id="KW-0812">Transmembrane</keyword>
<feature type="transmembrane region" description="Helical" evidence="6">
    <location>
        <begin position="21"/>
        <end position="42"/>
    </location>
</feature>
<evidence type="ECO:0000256" key="6">
    <source>
        <dbReference type="SAM" id="Phobius"/>
    </source>
</evidence>
<comment type="subcellular location">
    <subcellularLocation>
        <location evidence="1">Cell membrane</location>
        <topology evidence="1">Multi-pass membrane protein</topology>
    </subcellularLocation>
</comment>
<feature type="transmembrane region" description="Helical" evidence="6">
    <location>
        <begin position="62"/>
        <end position="82"/>
    </location>
</feature>
<evidence type="ECO:0000256" key="5">
    <source>
        <dbReference type="ARBA" id="ARBA00023136"/>
    </source>
</evidence>